<organism evidence="1 2">
    <name type="scientific">Kwoniella shandongensis</name>
    <dbReference type="NCBI Taxonomy" id="1734106"/>
    <lineage>
        <taxon>Eukaryota</taxon>
        <taxon>Fungi</taxon>
        <taxon>Dikarya</taxon>
        <taxon>Basidiomycota</taxon>
        <taxon>Agaricomycotina</taxon>
        <taxon>Tremellomycetes</taxon>
        <taxon>Tremellales</taxon>
        <taxon>Cryptococcaceae</taxon>
        <taxon>Kwoniella</taxon>
    </lineage>
</organism>
<sequence>MATAGALDALMKNDQQLMAAFLRGLHRFLVYAYKTAQGIWTDSQLSGINEAYQFLIATVQRRHLEPFIDYLPHPSEPTLPTVVLPPGYFETYETIVQSSNKAMTPRARPH</sequence>
<dbReference type="GeneID" id="43589935"/>
<gene>
    <name evidence="1" type="ORF">CI109_103459</name>
</gene>
<reference evidence="1" key="2">
    <citation type="submission" date="2024-01" db="EMBL/GenBank/DDBJ databases">
        <title>Comparative genomics of Cryptococcus and Kwoniella reveals pathogenesis evolution and contrasting modes of karyotype evolution via chromosome fusion or intercentromeric recombination.</title>
        <authorList>
            <person name="Coelho M.A."/>
            <person name="David-Palma M."/>
            <person name="Shea T."/>
            <person name="Bowers K."/>
            <person name="McGinley-Smith S."/>
            <person name="Mohammad A.W."/>
            <person name="Gnirke A."/>
            <person name="Yurkov A.M."/>
            <person name="Nowrousian M."/>
            <person name="Sun S."/>
            <person name="Cuomo C.A."/>
            <person name="Heitman J."/>
        </authorList>
    </citation>
    <scope>NUCLEOTIDE SEQUENCE</scope>
    <source>
        <strain evidence="1">CBS 12478</strain>
    </source>
</reference>
<accession>A0A5M6BYY8</accession>
<reference evidence="1" key="1">
    <citation type="submission" date="2017-08" db="EMBL/GenBank/DDBJ databases">
        <authorList>
            <person name="Cuomo C."/>
            <person name="Billmyre B."/>
            <person name="Heitman J."/>
        </authorList>
    </citation>
    <scope>NUCLEOTIDE SEQUENCE</scope>
    <source>
        <strain evidence="1">CBS 12478</strain>
    </source>
</reference>
<dbReference type="KEGG" id="ksn:43589935"/>
<evidence type="ECO:0000313" key="1">
    <source>
        <dbReference type="EMBL" id="WWD19002.1"/>
    </source>
</evidence>
<name>A0A5M6BYY8_9TREE</name>
<dbReference type="RefSeq" id="XP_031860030.1">
    <property type="nucleotide sequence ID" value="XM_032005783.1"/>
</dbReference>
<keyword evidence="2" id="KW-1185">Reference proteome</keyword>
<evidence type="ECO:0000313" key="2">
    <source>
        <dbReference type="Proteomes" id="UP000322225"/>
    </source>
</evidence>
<dbReference type="AlphaFoldDB" id="A0A5M6BYY8"/>
<dbReference type="EMBL" id="CP144056">
    <property type="protein sequence ID" value="WWD19002.1"/>
    <property type="molecule type" value="Genomic_DNA"/>
</dbReference>
<protein>
    <submittedName>
        <fullName evidence="1">Uncharacterized protein</fullName>
    </submittedName>
</protein>
<proteinExistence type="predicted"/>
<dbReference type="Proteomes" id="UP000322225">
    <property type="component" value="Chromosome 6"/>
</dbReference>